<name>T0GXW0_9SPHN</name>
<keyword evidence="1" id="KW-0472">Membrane</keyword>
<sequence>MRERGIRDLDRRCDVIAVTAAVMVRIPFVTIGGYLISVAGRMAHGNFVHTYLLR</sequence>
<dbReference type="PATRIC" id="fig|1114964.3.peg.406"/>
<protein>
    <submittedName>
        <fullName evidence="2">Uncharacterized protein</fullName>
    </submittedName>
</protein>
<keyword evidence="1" id="KW-1133">Transmembrane helix</keyword>
<dbReference type="Proteomes" id="UP000015524">
    <property type="component" value="Unassembled WGS sequence"/>
</dbReference>
<evidence type="ECO:0000313" key="3">
    <source>
        <dbReference type="Proteomes" id="UP000015524"/>
    </source>
</evidence>
<keyword evidence="1" id="KW-0812">Transmembrane</keyword>
<evidence type="ECO:0000256" key="1">
    <source>
        <dbReference type="SAM" id="Phobius"/>
    </source>
</evidence>
<accession>T0GXW0</accession>
<gene>
    <name evidence="2" type="ORF">L485_02190</name>
</gene>
<proteinExistence type="predicted"/>
<dbReference type="AlphaFoldDB" id="T0GXW0"/>
<feature type="transmembrane region" description="Helical" evidence="1">
    <location>
        <begin position="12"/>
        <end position="36"/>
    </location>
</feature>
<keyword evidence="3" id="KW-1185">Reference proteome</keyword>
<comment type="caution">
    <text evidence="2">The sequence shown here is derived from an EMBL/GenBank/DDBJ whole genome shotgun (WGS) entry which is preliminary data.</text>
</comment>
<dbReference type="RefSeq" id="WP_021243428.1">
    <property type="nucleotide sequence ID" value="NZ_ATIB01000024.1"/>
</dbReference>
<dbReference type="EMBL" id="ATIB01000024">
    <property type="protein sequence ID" value="EQB05547.1"/>
    <property type="molecule type" value="Genomic_DNA"/>
</dbReference>
<reference evidence="2 3" key="1">
    <citation type="journal article" date="2013" name="Genome Announc.">
        <title>Draft Genome Sequence of a Hexachlorocyclohexane-Degrading Bacterium, Sphingobium baderi Strain LL03T.</title>
        <authorList>
            <person name="Kaur J."/>
            <person name="Verma H."/>
            <person name="Tripathi C."/>
            <person name="Khurana J.P."/>
            <person name="Lal R."/>
        </authorList>
    </citation>
    <scope>NUCLEOTIDE SEQUENCE [LARGE SCALE GENOMIC DNA]</scope>
    <source>
        <strain evidence="2 3">LL03</strain>
    </source>
</reference>
<organism evidence="2 3">
    <name type="scientific">Sphingobium baderi LL03</name>
    <dbReference type="NCBI Taxonomy" id="1114964"/>
    <lineage>
        <taxon>Bacteria</taxon>
        <taxon>Pseudomonadati</taxon>
        <taxon>Pseudomonadota</taxon>
        <taxon>Alphaproteobacteria</taxon>
        <taxon>Sphingomonadales</taxon>
        <taxon>Sphingomonadaceae</taxon>
        <taxon>Sphingobium</taxon>
    </lineage>
</organism>
<evidence type="ECO:0000313" key="2">
    <source>
        <dbReference type="EMBL" id="EQB05547.1"/>
    </source>
</evidence>